<keyword evidence="6" id="KW-0030">Aminoacyl-tRNA synthetase</keyword>
<evidence type="ECO:0000256" key="2">
    <source>
        <dbReference type="ARBA" id="ARBA00022598"/>
    </source>
</evidence>
<keyword evidence="5" id="KW-0648">Protein biosynthesis</keyword>
<dbReference type="SUPFAM" id="SSF55681">
    <property type="entry name" value="Class II aaRS and biotin synthetases"/>
    <property type="match status" value="1"/>
</dbReference>
<sequence>MYRPAMVLPPGSKQSVLSCKSQRLMMEHGLIRQSSPGVYHLLPLALRSLEKLIRLIDEEMHSIGGTKISMPCMTTSELWKATNRWETNGPELFKVEDRHGIQYCLGPTHEEAVTDLIASQGRLSHKQLPLRIYQITRKFRDEKRPRFGLLRGREFYMKDMYTFDANTENAIKTYEAVNQAYCRLFNRLQLHFVKVSADTGSIGGSMSHEYHLPADTGEDELWFCNRCGFGANKELGDIDIEHCSHCGTTNSLESRQGIEVGHAFYLGTKYSKVFNADYSDSNNQTRTTEMGCYGLGVTRILAAAIEVSSTDNEIRWPHLLAPYQIYIIPSKDGSKEAGAQPIAVGLYDQIVSHLPHLKHEIILDDRNHMTIGKRMKEAKSLGYPFVIVIGKKALQPEPLFELCNVNTGETRYLNTCDLFCTLSMDVNII</sequence>
<reference evidence="11" key="1">
    <citation type="submission" date="2025-08" db="UniProtKB">
        <authorList>
            <consortium name="RefSeq"/>
        </authorList>
    </citation>
    <scope>IDENTIFICATION</scope>
    <source>
        <tissue evidence="11">Testes</tissue>
    </source>
</reference>
<dbReference type="InterPro" id="IPR004154">
    <property type="entry name" value="Anticodon-bd"/>
</dbReference>
<keyword evidence="3" id="KW-0547">Nucleotide-binding</keyword>
<dbReference type="CDD" id="cd00779">
    <property type="entry name" value="ProRS_core_prok"/>
    <property type="match status" value="1"/>
</dbReference>
<dbReference type="RefSeq" id="XP_006824315.1">
    <property type="nucleotide sequence ID" value="XM_006824252.1"/>
</dbReference>
<evidence type="ECO:0000313" key="11">
    <source>
        <dbReference type="RefSeq" id="XP_006824315.1"/>
    </source>
</evidence>
<feature type="domain" description="Aminoacyl-transfer RNA synthetases class-II family profile" evidence="9">
    <location>
        <begin position="32"/>
        <end position="317"/>
    </location>
</feature>
<evidence type="ECO:0000313" key="10">
    <source>
        <dbReference type="Proteomes" id="UP000694865"/>
    </source>
</evidence>
<evidence type="ECO:0000256" key="3">
    <source>
        <dbReference type="ARBA" id="ARBA00022741"/>
    </source>
</evidence>
<evidence type="ECO:0000259" key="9">
    <source>
        <dbReference type="PROSITE" id="PS50862"/>
    </source>
</evidence>
<dbReference type="PRINTS" id="PR01046">
    <property type="entry name" value="TRNASYNTHPRO"/>
</dbReference>
<dbReference type="PROSITE" id="PS50862">
    <property type="entry name" value="AA_TRNA_LIGASE_II"/>
    <property type="match status" value="1"/>
</dbReference>
<dbReference type="InterPro" id="IPR045864">
    <property type="entry name" value="aa-tRNA-synth_II/BPL/LPL"/>
</dbReference>
<evidence type="ECO:0000256" key="6">
    <source>
        <dbReference type="ARBA" id="ARBA00023146"/>
    </source>
</evidence>
<dbReference type="EC" id="6.1.1.15" evidence="1"/>
<gene>
    <name evidence="11" type="primary">LOC100368006</name>
</gene>
<dbReference type="PANTHER" id="PTHR42753">
    <property type="entry name" value="MITOCHONDRIAL RIBOSOME PROTEIN L39/PROLYL-TRNA LIGASE FAMILY MEMBER"/>
    <property type="match status" value="1"/>
</dbReference>
<dbReference type="Gene3D" id="3.40.50.800">
    <property type="entry name" value="Anticodon-binding domain"/>
    <property type="match status" value="1"/>
</dbReference>
<dbReference type="Pfam" id="PF03129">
    <property type="entry name" value="HGTP_anticodon"/>
    <property type="match status" value="1"/>
</dbReference>
<evidence type="ECO:0000256" key="8">
    <source>
        <dbReference type="ARBA" id="ARBA00047671"/>
    </source>
</evidence>
<evidence type="ECO:0000256" key="4">
    <source>
        <dbReference type="ARBA" id="ARBA00022840"/>
    </source>
</evidence>
<dbReference type="InterPro" id="IPR033730">
    <property type="entry name" value="ProRS_core_prok"/>
</dbReference>
<dbReference type="SUPFAM" id="SSF52954">
    <property type="entry name" value="Class II aaRS ABD-related"/>
    <property type="match status" value="1"/>
</dbReference>
<dbReference type="Proteomes" id="UP000694865">
    <property type="component" value="Unplaced"/>
</dbReference>
<dbReference type="InterPro" id="IPR002314">
    <property type="entry name" value="aa-tRNA-synt_IIb"/>
</dbReference>
<dbReference type="GeneID" id="100368006"/>
<dbReference type="InterPro" id="IPR006195">
    <property type="entry name" value="aa-tRNA-synth_II"/>
</dbReference>
<evidence type="ECO:0000256" key="5">
    <source>
        <dbReference type="ARBA" id="ARBA00022917"/>
    </source>
</evidence>
<dbReference type="Gene3D" id="3.30.930.10">
    <property type="entry name" value="Bira Bifunctional Protein, Domain 2"/>
    <property type="match status" value="1"/>
</dbReference>
<dbReference type="Pfam" id="PF00587">
    <property type="entry name" value="tRNA-synt_2b"/>
    <property type="match status" value="1"/>
</dbReference>
<keyword evidence="10" id="KW-1185">Reference proteome</keyword>
<name>A0ABM0MWC4_SACKO</name>
<dbReference type="InterPro" id="IPR050062">
    <property type="entry name" value="Pro-tRNA_synthetase"/>
</dbReference>
<comment type="catalytic activity">
    <reaction evidence="8">
        <text>tRNA(Pro) + L-proline + ATP = L-prolyl-tRNA(Pro) + AMP + diphosphate</text>
        <dbReference type="Rhea" id="RHEA:14305"/>
        <dbReference type="Rhea" id="RHEA-COMP:9700"/>
        <dbReference type="Rhea" id="RHEA-COMP:9702"/>
        <dbReference type="ChEBI" id="CHEBI:30616"/>
        <dbReference type="ChEBI" id="CHEBI:33019"/>
        <dbReference type="ChEBI" id="CHEBI:60039"/>
        <dbReference type="ChEBI" id="CHEBI:78442"/>
        <dbReference type="ChEBI" id="CHEBI:78532"/>
        <dbReference type="ChEBI" id="CHEBI:456215"/>
        <dbReference type="EC" id="6.1.1.15"/>
    </reaction>
</comment>
<dbReference type="PANTHER" id="PTHR42753:SF10">
    <property type="entry name" value="PROLINE--TRNA LIGASE, MITOCHONDRIAL-RELATED"/>
    <property type="match status" value="1"/>
</dbReference>
<accession>A0ABM0MWC4</accession>
<proteinExistence type="predicted"/>
<evidence type="ECO:0000256" key="1">
    <source>
        <dbReference type="ARBA" id="ARBA00012831"/>
    </source>
</evidence>
<organism evidence="10 11">
    <name type="scientific">Saccoglossus kowalevskii</name>
    <name type="common">Acorn worm</name>
    <dbReference type="NCBI Taxonomy" id="10224"/>
    <lineage>
        <taxon>Eukaryota</taxon>
        <taxon>Metazoa</taxon>
        <taxon>Hemichordata</taxon>
        <taxon>Enteropneusta</taxon>
        <taxon>Harrimaniidae</taxon>
        <taxon>Saccoglossus</taxon>
    </lineage>
</organism>
<protein>
    <recommendedName>
        <fullName evidence="1">proline--tRNA ligase</fullName>
        <ecNumber evidence="1">6.1.1.15</ecNumber>
    </recommendedName>
    <alternativeName>
        <fullName evidence="7">Prolyl-tRNA synthetase</fullName>
    </alternativeName>
</protein>
<dbReference type="InterPro" id="IPR002316">
    <property type="entry name" value="Pro-tRNA-ligase_IIa"/>
</dbReference>
<evidence type="ECO:0000256" key="7">
    <source>
        <dbReference type="ARBA" id="ARBA00029731"/>
    </source>
</evidence>
<keyword evidence="2" id="KW-0436">Ligase</keyword>
<dbReference type="InterPro" id="IPR036621">
    <property type="entry name" value="Anticodon-bd_dom_sf"/>
</dbReference>
<keyword evidence="4" id="KW-0067">ATP-binding</keyword>